<evidence type="ECO:0000256" key="7">
    <source>
        <dbReference type="SAM" id="Phobius"/>
    </source>
</evidence>
<evidence type="ECO:0000256" key="6">
    <source>
        <dbReference type="ARBA" id="ARBA00023136"/>
    </source>
</evidence>
<dbReference type="PANTHER" id="PTHR21624:SF1">
    <property type="entry name" value="ALKYLGLYCEROL MONOOXYGENASE"/>
    <property type="match status" value="1"/>
</dbReference>
<dbReference type="GO" id="GO:0005506">
    <property type="term" value="F:iron ion binding"/>
    <property type="evidence" value="ECO:0007669"/>
    <property type="project" value="InterPro"/>
</dbReference>
<dbReference type="InterPro" id="IPR051689">
    <property type="entry name" value="Sterol_desaturase/TMEM195"/>
</dbReference>
<dbReference type="AlphaFoldDB" id="A0A8G2BKC2"/>
<keyword evidence="4" id="KW-0560">Oxidoreductase</keyword>
<keyword evidence="6 7" id="KW-0472">Membrane</keyword>
<evidence type="ECO:0000256" key="2">
    <source>
        <dbReference type="ARBA" id="ARBA00022692"/>
    </source>
</evidence>
<name>A0A8G2BKC2_9PROT</name>
<proteinExistence type="predicted"/>
<dbReference type="Proteomes" id="UP000198615">
    <property type="component" value="Unassembled WGS sequence"/>
</dbReference>
<keyword evidence="5" id="KW-0443">Lipid metabolism</keyword>
<evidence type="ECO:0000256" key="5">
    <source>
        <dbReference type="ARBA" id="ARBA00023098"/>
    </source>
</evidence>
<dbReference type="PANTHER" id="PTHR21624">
    <property type="entry name" value="STEROL DESATURASE-RELATED PROTEIN"/>
    <property type="match status" value="1"/>
</dbReference>
<keyword evidence="10" id="KW-1185">Reference proteome</keyword>
<feature type="transmembrane region" description="Helical" evidence="7">
    <location>
        <begin position="48"/>
        <end position="69"/>
    </location>
</feature>
<evidence type="ECO:0000256" key="4">
    <source>
        <dbReference type="ARBA" id="ARBA00023002"/>
    </source>
</evidence>
<feature type="domain" description="Fatty acid hydroxylase" evidence="8">
    <location>
        <begin position="92"/>
        <end position="225"/>
    </location>
</feature>
<dbReference type="GO" id="GO:0006643">
    <property type="term" value="P:membrane lipid metabolic process"/>
    <property type="evidence" value="ECO:0007669"/>
    <property type="project" value="TreeGrafter"/>
</dbReference>
<dbReference type="GO" id="GO:0016020">
    <property type="term" value="C:membrane"/>
    <property type="evidence" value="ECO:0007669"/>
    <property type="project" value="GOC"/>
</dbReference>
<evidence type="ECO:0000259" key="8">
    <source>
        <dbReference type="Pfam" id="PF04116"/>
    </source>
</evidence>
<evidence type="ECO:0000256" key="3">
    <source>
        <dbReference type="ARBA" id="ARBA00022989"/>
    </source>
</evidence>
<organism evidence="9 10">
    <name type="scientific">Thalassobaculum litoreum DSM 18839</name>
    <dbReference type="NCBI Taxonomy" id="1123362"/>
    <lineage>
        <taxon>Bacteria</taxon>
        <taxon>Pseudomonadati</taxon>
        <taxon>Pseudomonadota</taxon>
        <taxon>Alphaproteobacteria</taxon>
        <taxon>Rhodospirillales</taxon>
        <taxon>Thalassobaculaceae</taxon>
        <taxon>Thalassobaculum</taxon>
    </lineage>
</organism>
<comment type="subcellular location">
    <subcellularLocation>
        <location evidence="1">Endomembrane system</location>
        <topology evidence="1">Multi-pass membrane protein</topology>
    </subcellularLocation>
</comment>
<dbReference type="GO" id="GO:0008610">
    <property type="term" value="P:lipid biosynthetic process"/>
    <property type="evidence" value="ECO:0007669"/>
    <property type="project" value="InterPro"/>
</dbReference>
<feature type="transmembrane region" description="Helical" evidence="7">
    <location>
        <begin position="146"/>
        <end position="172"/>
    </location>
</feature>
<evidence type="ECO:0000313" key="10">
    <source>
        <dbReference type="Proteomes" id="UP000198615"/>
    </source>
</evidence>
<dbReference type="InterPro" id="IPR006694">
    <property type="entry name" value="Fatty_acid_hydroxylase"/>
</dbReference>
<protein>
    <submittedName>
        <fullName evidence="9">Fatty acid hydroxylase superfamily protein</fullName>
    </submittedName>
</protein>
<comment type="caution">
    <text evidence="9">The sequence shown here is derived from an EMBL/GenBank/DDBJ whole genome shotgun (WGS) entry which is preliminary data.</text>
</comment>
<keyword evidence="3 7" id="KW-1133">Transmembrane helix</keyword>
<gene>
    <name evidence="9" type="ORF">SAMN05660686_03399</name>
</gene>
<reference evidence="9 10" key="1">
    <citation type="submission" date="2016-10" db="EMBL/GenBank/DDBJ databases">
        <authorList>
            <person name="Varghese N."/>
            <person name="Submissions S."/>
        </authorList>
    </citation>
    <scope>NUCLEOTIDE SEQUENCE [LARGE SCALE GENOMIC DNA]</scope>
    <source>
        <strain evidence="9 10">DSM 18839</strain>
    </source>
</reference>
<dbReference type="Pfam" id="PF04116">
    <property type="entry name" value="FA_hydroxylase"/>
    <property type="match status" value="1"/>
</dbReference>
<dbReference type="EMBL" id="FNBW01000010">
    <property type="protein sequence ID" value="SDG10824.1"/>
    <property type="molecule type" value="Genomic_DNA"/>
</dbReference>
<keyword evidence="2 7" id="KW-0812">Transmembrane</keyword>
<accession>A0A8G2BKC2</accession>
<dbReference type="GO" id="GO:0012505">
    <property type="term" value="C:endomembrane system"/>
    <property type="evidence" value="ECO:0007669"/>
    <property type="project" value="UniProtKB-SubCell"/>
</dbReference>
<sequence length="262" mass="29065">MMLDMSDPQTLTIAKGLAVAAWIGLILTAERAAPAVVRRGGWPRILRNAGLFAVNIGLSRLAVIPITVLATSMTLDWRPAWWDGGWALLADLLILDLWIYFWHRANHAVPFLWRFHEIHHLDEFLDASSAVRFHAGEVLMSAAVRAVVIVLLDIPLASVLAFETLVLVASVFQHSNTRLPGWLEKALSTVIVTPSIHWVHHHAVRQDTDSNYGTALSVWDRIFATLSPTPRTPEMAIGVERLHDTGFLALLVRPFKSRSGSG</sequence>
<evidence type="ECO:0000313" key="9">
    <source>
        <dbReference type="EMBL" id="SDG10824.1"/>
    </source>
</evidence>
<dbReference type="GO" id="GO:0050479">
    <property type="term" value="F:glyceryl-ether monooxygenase activity"/>
    <property type="evidence" value="ECO:0007669"/>
    <property type="project" value="TreeGrafter"/>
</dbReference>
<evidence type="ECO:0000256" key="1">
    <source>
        <dbReference type="ARBA" id="ARBA00004127"/>
    </source>
</evidence>
<feature type="transmembrane region" description="Helical" evidence="7">
    <location>
        <begin position="81"/>
        <end position="101"/>
    </location>
</feature>